<dbReference type="SUPFAM" id="SSF103088">
    <property type="entry name" value="OmpA-like"/>
    <property type="match status" value="1"/>
</dbReference>
<keyword evidence="6" id="KW-0449">Lipoprotein</keyword>
<protein>
    <submittedName>
        <fullName evidence="6">Peptidoglycan-associated lipoprotein</fullName>
    </submittedName>
</protein>
<dbReference type="InterPro" id="IPR006665">
    <property type="entry name" value="OmpA-like"/>
</dbReference>
<evidence type="ECO:0000259" key="5">
    <source>
        <dbReference type="PROSITE" id="PS51123"/>
    </source>
</evidence>
<comment type="subcellular location">
    <subcellularLocation>
        <location evidence="1">Membrane</location>
    </subcellularLocation>
</comment>
<reference evidence="6 7" key="1">
    <citation type="submission" date="2020-08" db="EMBL/GenBank/DDBJ databases">
        <title>Genomic Encyclopedia of Type Strains, Phase IV (KMG-IV): sequencing the most valuable type-strain genomes for metagenomic binning, comparative biology and taxonomic classification.</title>
        <authorList>
            <person name="Goeker M."/>
        </authorList>
    </citation>
    <scope>NUCLEOTIDE SEQUENCE [LARGE SCALE GENOMIC DNA]</scope>
    <source>
        <strain evidence="6 7">DSM 106739</strain>
    </source>
</reference>
<name>A0A840BDZ9_9RHOO</name>
<feature type="chain" id="PRO_5032306686" evidence="4">
    <location>
        <begin position="25"/>
        <end position="213"/>
    </location>
</feature>
<dbReference type="InterPro" id="IPR006664">
    <property type="entry name" value="OMP_bac"/>
</dbReference>
<feature type="signal peptide" evidence="4">
    <location>
        <begin position="1"/>
        <end position="24"/>
    </location>
</feature>
<sequence length="213" mass="21926">MKNMTRGVRSVSLLLCLASASASASDAADAAARKARDDARAVVSGAEAATGPEQSADDARRAAAMAAEQARARQAAAAAGHPDESPHALSLVLESAFPADANQLSADAMRRLDELAALVLAHTLLSPIRVEGHANEPGTDEYRLAIAAHRADLVRDYLVARGVPAGQIETIGSTERTGPLSAACDSGGKRQRASDCADPGSPVITSFKLLHAQ</sequence>
<comment type="caution">
    <text evidence="6">The sequence shown here is derived from an EMBL/GenBank/DDBJ whole genome shotgun (WGS) entry which is preliminary data.</text>
</comment>
<keyword evidence="4" id="KW-0732">Signal</keyword>
<dbReference type="GO" id="GO:0016020">
    <property type="term" value="C:membrane"/>
    <property type="evidence" value="ECO:0007669"/>
    <property type="project" value="UniProtKB-SubCell"/>
</dbReference>
<feature type="domain" description="OmpA-like" evidence="5">
    <location>
        <begin position="84"/>
        <end position="202"/>
    </location>
</feature>
<organism evidence="6 7">
    <name type="scientific">Niveibacterium umoris</name>
    <dbReference type="NCBI Taxonomy" id="1193620"/>
    <lineage>
        <taxon>Bacteria</taxon>
        <taxon>Pseudomonadati</taxon>
        <taxon>Pseudomonadota</taxon>
        <taxon>Betaproteobacteria</taxon>
        <taxon>Rhodocyclales</taxon>
        <taxon>Rhodocyclaceae</taxon>
        <taxon>Niveibacterium</taxon>
    </lineage>
</organism>
<evidence type="ECO:0000313" key="6">
    <source>
        <dbReference type="EMBL" id="MBB4010923.1"/>
    </source>
</evidence>
<gene>
    <name evidence="6" type="ORF">GGR36_000231</name>
</gene>
<evidence type="ECO:0000256" key="2">
    <source>
        <dbReference type="ARBA" id="ARBA00023136"/>
    </source>
</evidence>
<keyword evidence="7" id="KW-1185">Reference proteome</keyword>
<dbReference type="EMBL" id="JACIET010000001">
    <property type="protein sequence ID" value="MBB4010923.1"/>
    <property type="molecule type" value="Genomic_DNA"/>
</dbReference>
<keyword evidence="2 3" id="KW-0472">Membrane</keyword>
<evidence type="ECO:0000256" key="4">
    <source>
        <dbReference type="SAM" id="SignalP"/>
    </source>
</evidence>
<dbReference type="AlphaFoldDB" id="A0A840BDZ9"/>
<dbReference type="Gene3D" id="3.30.1330.60">
    <property type="entry name" value="OmpA-like domain"/>
    <property type="match status" value="1"/>
</dbReference>
<dbReference type="Pfam" id="PF00691">
    <property type="entry name" value="OmpA"/>
    <property type="match status" value="1"/>
</dbReference>
<accession>A0A840BDZ9</accession>
<evidence type="ECO:0000256" key="1">
    <source>
        <dbReference type="ARBA" id="ARBA00004370"/>
    </source>
</evidence>
<dbReference type="Proteomes" id="UP000561045">
    <property type="component" value="Unassembled WGS sequence"/>
</dbReference>
<evidence type="ECO:0000313" key="7">
    <source>
        <dbReference type="Proteomes" id="UP000561045"/>
    </source>
</evidence>
<evidence type="ECO:0000256" key="3">
    <source>
        <dbReference type="PROSITE-ProRule" id="PRU00473"/>
    </source>
</evidence>
<dbReference type="CDD" id="cd07185">
    <property type="entry name" value="OmpA_C-like"/>
    <property type="match status" value="1"/>
</dbReference>
<dbReference type="PROSITE" id="PS51123">
    <property type="entry name" value="OMPA_2"/>
    <property type="match status" value="1"/>
</dbReference>
<proteinExistence type="predicted"/>
<dbReference type="PRINTS" id="PR01021">
    <property type="entry name" value="OMPADOMAIN"/>
</dbReference>
<dbReference type="InterPro" id="IPR036737">
    <property type="entry name" value="OmpA-like_sf"/>
</dbReference>